<name>A0ABP7CDR9_9MICC</name>
<dbReference type="Proteomes" id="UP001500752">
    <property type="component" value="Unassembled WGS sequence"/>
</dbReference>
<feature type="domain" description="CHAT" evidence="2">
    <location>
        <begin position="330"/>
        <end position="610"/>
    </location>
</feature>
<feature type="coiled-coil region" evidence="1">
    <location>
        <begin position="101"/>
        <end position="135"/>
    </location>
</feature>
<evidence type="ECO:0000259" key="2">
    <source>
        <dbReference type="Pfam" id="PF12770"/>
    </source>
</evidence>
<proteinExistence type="predicted"/>
<keyword evidence="1" id="KW-0175">Coiled coil</keyword>
<evidence type="ECO:0000313" key="4">
    <source>
        <dbReference type="Proteomes" id="UP001500752"/>
    </source>
</evidence>
<dbReference type="Gene3D" id="3.40.50.1460">
    <property type="match status" value="1"/>
</dbReference>
<evidence type="ECO:0000313" key="3">
    <source>
        <dbReference type="EMBL" id="GAA3688435.1"/>
    </source>
</evidence>
<evidence type="ECO:0000256" key="1">
    <source>
        <dbReference type="SAM" id="Coils"/>
    </source>
</evidence>
<accession>A0ABP7CDR9</accession>
<gene>
    <name evidence="3" type="ORF">GCM10023081_27220</name>
</gene>
<dbReference type="EMBL" id="BAABEO010000019">
    <property type="protein sequence ID" value="GAA3688435.1"/>
    <property type="molecule type" value="Genomic_DNA"/>
</dbReference>
<protein>
    <recommendedName>
        <fullName evidence="2">CHAT domain-containing protein</fullName>
    </recommendedName>
</protein>
<sequence>MNAPATRRMSVPRLAAAARRLTECKALVEEMRQEVDWMDKTRLTAVVGERHLIESLTTNITRADTQIAQMANGTPDRTKGCMAKLESLLDDPVWAVARETRKHLAARKEEVEEYVREVKEEYRTLRVDLKKIENLVGQAGRLGVKVTDELARELASVSVNFGLTEEEFQAGRFDTAAVAVEHARQALAKAQFTSELPASRTVVDAKKLGSYLENLAKVIGDAEKKDDKRTRRTELFLISGNPVEGMSVPYKVLLRRPGYEHMPETNLYDDVEVFDADQKQFQEIINSIAEAALNGIRSAPNPPAAGAGNVRRTRPEEHLGQLDPAGQLEKIGRRMYSLLIPDAMQRLIDETEGFPLTVTSNNPELPWELLHDGEGFLCLKRMFARMPAGQTFPRRTREPIPGGKTRSKVLLIHSVSEEPLVQAEREIEEIQRRLAGMKPEPVVTKLSGSEVNARRLTDELSLGDYDLIHYAGHAGYDPQRPQFSYLLLSSGEHFRADRVQRLLEGHPVVFLNACESSKTAPQSPGRPTGSTVAHAEGLASAFVYGGAQACVGSLWPVFDDTAADLSVEFYRQLIEEKQRVGEALLQARLHSCENNQKDRITWAAYALFGDPSYRLGGPITEYGA</sequence>
<dbReference type="Pfam" id="PF12770">
    <property type="entry name" value="CHAT"/>
    <property type="match status" value="1"/>
</dbReference>
<reference evidence="4" key="1">
    <citation type="journal article" date="2019" name="Int. J. Syst. Evol. Microbiol.">
        <title>The Global Catalogue of Microorganisms (GCM) 10K type strain sequencing project: providing services to taxonomists for standard genome sequencing and annotation.</title>
        <authorList>
            <consortium name="The Broad Institute Genomics Platform"/>
            <consortium name="The Broad Institute Genome Sequencing Center for Infectious Disease"/>
            <person name="Wu L."/>
            <person name="Ma J."/>
        </authorList>
    </citation>
    <scope>NUCLEOTIDE SEQUENCE [LARGE SCALE GENOMIC DNA]</scope>
    <source>
        <strain evidence="4">JCM 30742</strain>
    </source>
</reference>
<dbReference type="InterPro" id="IPR024983">
    <property type="entry name" value="CHAT_dom"/>
</dbReference>
<organism evidence="3 4">
    <name type="scientific">Arthrobacter ginkgonis</name>
    <dbReference type="NCBI Taxonomy" id="1630594"/>
    <lineage>
        <taxon>Bacteria</taxon>
        <taxon>Bacillati</taxon>
        <taxon>Actinomycetota</taxon>
        <taxon>Actinomycetes</taxon>
        <taxon>Micrococcales</taxon>
        <taxon>Micrococcaceae</taxon>
        <taxon>Arthrobacter</taxon>
    </lineage>
</organism>
<keyword evidence="4" id="KW-1185">Reference proteome</keyword>
<comment type="caution">
    <text evidence="3">The sequence shown here is derived from an EMBL/GenBank/DDBJ whole genome shotgun (WGS) entry which is preliminary data.</text>
</comment>
<dbReference type="RefSeq" id="WP_345151511.1">
    <property type="nucleotide sequence ID" value="NZ_BAABEO010000019.1"/>
</dbReference>